<evidence type="ECO:0000313" key="1">
    <source>
        <dbReference type="EMBL" id="GGB42110.1"/>
    </source>
</evidence>
<organism evidence="1 2">
    <name type="scientific">Flexivirga endophytica</name>
    <dbReference type="NCBI Taxonomy" id="1849103"/>
    <lineage>
        <taxon>Bacteria</taxon>
        <taxon>Bacillati</taxon>
        <taxon>Actinomycetota</taxon>
        <taxon>Actinomycetes</taxon>
        <taxon>Micrococcales</taxon>
        <taxon>Dermacoccaceae</taxon>
        <taxon>Flexivirga</taxon>
    </lineage>
</organism>
<gene>
    <name evidence="1" type="ORF">GCM10011492_36340</name>
</gene>
<evidence type="ECO:0000313" key="2">
    <source>
        <dbReference type="Proteomes" id="UP000636793"/>
    </source>
</evidence>
<keyword evidence="2" id="KW-1185">Reference proteome</keyword>
<comment type="caution">
    <text evidence="1">The sequence shown here is derived from an EMBL/GenBank/DDBJ whole genome shotgun (WGS) entry which is preliminary data.</text>
</comment>
<dbReference type="AlphaFoldDB" id="A0A916TEL9"/>
<name>A0A916TEL9_9MICO</name>
<protein>
    <submittedName>
        <fullName evidence="1">Uncharacterized protein</fullName>
    </submittedName>
</protein>
<reference evidence="1" key="1">
    <citation type="journal article" date="2014" name="Int. J. Syst. Evol. Microbiol.">
        <title>Complete genome sequence of Corynebacterium casei LMG S-19264T (=DSM 44701T), isolated from a smear-ripened cheese.</title>
        <authorList>
            <consortium name="US DOE Joint Genome Institute (JGI-PGF)"/>
            <person name="Walter F."/>
            <person name="Albersmeier A."/>
            <person name="Kalinowski J."/>
            <person name="Ruckert C."/>
        </authorList>
    </citation>
    <scope>NUCLEOTIDE SEQUENCE</scope>
    <source>
        <strain evidence="1">CGMCC 1.15085</strain>
    </source>
</reference>
<sequence length="206" mass="22303">MPRGSSRRSGVLLLHGDVKTTTAWLRQGVVPSYVVPLAGWTAVVPGGPSQAGSPYDDAVRVLLARRVPSRMRAAIGFFRLDDRGVIVVHPRGWRALPRWLVWERGDGVSGLPGLPLARPGDMAMAAGVVPESVRSLREILTERTSVLDDVLADLMGALALPGERLLSGQVKDAEGAALVEPTTKAVERFSRVTKEDKEIRTELEQL</sequence>
<accession>A0A916TEL9</accession>
<dbReference type="EMBL" id="BMHI01000005">
    <property type="protein sequence ID" value="GGB42110.1"/>
    <property type="molecule type" value="Genomic_DNA"/>
</dbReference>
<proteinExistence type="predicted"/>
<dbReference type="RefSeq" id="WP_188838426.1">
    <property type="nucleotide sequence ID" value="NZ_BMHI01000005.1"/>
</dbReference>
<reference evidence="1" key="2">
    <citation type="submission" date="2020-09" db="EMBL/GenBank/DDBJ databases">
        <authorList>
            <person name="Sun Q."/>
            <person name="Zhou Y."/>
        </authorList>
    </citation>
    <scope>NUCLEOTIDE SEQUENCE</scope>
    <source>
        <strain evidence="1">CGMCC 1.15085</strain>
    </source>
</reference>
<dbReference type="Proteomes" id="UP000636793">
    <property type="component" value="Unassembled WGS sequence"/>
</dbReference>